<dbReference type="InterPro" id="IPR018764">
    <property type="entry name" value="RskA_C"/>
</dbReference>
<sequence length="74" mass="8175">MPENMVYQLWSLTLDPLTPTSLGTLPIEKESYNELLRIDNAYDTQAFGITLEEAGGADAPTLERLYTLGVIDKG</sequence>
<evidence type="ECO:0000259" key="1">
    <source>
        <dbReference type="Pfam" id="PF10099"/>
    </source>
</evidence>
<protein>
    <recommendedName>
        <fullName evidence="1">Anti-sigma K factor RskA C-terminal domain-containing protein</fullName>
    </recommendedName>
</protein>
<organism evidence="2 3">
    <name type="scientific">Nonlabens ulvanivorans</name>
    <name type="common">Persicivirga ulvanivorans</name>
    <dbReference type="NCBI Taxonomy" id="906888"/>
    <lineage>
        <taxon>Bacteria</taxon>
        <taxon>Pseudomonadati</taxon>
        <taxon>Bacteroidota</taxon>
        <taxon>Flavobacteriia</taxon>
        <taxon>Flavobacteriales</taxon>
        <taxon>Flavobacteriaceae</taxon>
        <taxon>Nonlabens</taxon>
    </lineage>
</organism>
<name>A0A081DGE2_NONUL</name>
<dbReference type="EMBL" id="BBLG01000016">
    <property type="protein sequence ID" value="GAK77988.1"/>
    <property type="molecule type" value="Genomic_DNA"/>
</dbReference>
<proteinExistence type="predicted"/>
<dbReference type="GO" id="GO:0005886">
    <property type="term" value="C:plasma membrane"/>
    <property type="evidence" value="ECO:0007669"/>
    <property type="project" value="InterPro"/>
</dbReference>
<evidence type="ECO:0000313" key="3">
    <source>
        <dbReference type="Proteomes" id="UP000028980"/>
    </source>
</evidence>
<evidence type="ECO:0000313" key="2">
    <source>
        <dbReference type="EMBL" id="GAK77988.1"/>
    </source>
</evidence>
<dbReference type="Pfam" id="PF10099">
    <property type="entry name" value="RskA_C"/>
    <property type="match status" value="1"/>
</dbReference>
<feature type="domain" description="Anti-sigma K factor RskA C-terminal" evidence="1">
    <location>
        <begin position="2"/>
        <end position="61"/>
    </location>
</feature>
<reference evidence="2 3" key="1">
    <citation type="journal article" date="2014" name="Genome Announc.">
        <title>Draft Genome Sequences of Marine Flavobacterium Nonlabens Strains NR17, NR24, NR27, NR32, NR33, and Ara13.</title>
        <authorList>
            <person name="Nakanishi M."/>
            <person name="Meirelles P."/>
            <person name="Suzuki R."/>
            <person name="Takatani N."/>
            <person name="Mino S."/>
            <person name="Suda W."/>
            <person name="Oshima K."/>
            <person name="Hattori M."/>
            <person name="Ohkuma M."/>
            <person name="Hosokawa M."/>
            <person name="Miyashita K."/>
            <person name="Thompson F.L."/>
            <person name="Niwa A."/>
            <person name="Sawabe T."/>
            <person name="Sawabe T."/>
        </authorList>
    </citation>
    <scope>NUCLEOTIDE SEQUENCE [LARGE SCALE GENOMIC DNA]</scope>
    <source>
        <strain evidence="3">JCM19296</strain>
    </source>
</reference>
<dbReference type="Proteomes" id="UP000028980">
    <property type="component" value="Unassembled WGS sequence"/>
</dbReference>
<dbReference type="AlphaFoldDB" id="A0A081DGE2"/>
<accession>A0A081DGE2</accession>
<comment type="caution">
    <text evidence="2">The sequence shown here is derived from an EMBL/GenBank/DDBJ whole genome shotgun (WGS) entry which is preliminary data.</text>
</comment>
<gene>
    <name evidence="2" type="ORF">JCM19296_3597</name>
</gene>